<evidence type="ECO:0000313" key="10">
    <source>
        <dbReference type="EMBL" id="MFH4974288.1"/>
    </source>
</evidence>
<comment type="subcellular location">
    <subcellularLocation>
        <location evidence="1">Membrane</location>
    </subcellularLocation>
</comment>
<keyword evidence="7" id="KW-1133">Transmembrane helix</keyword>
<protein>
    <recommendedName>
        <fullName evidence="9">Sema domain-containing protein</fullName>
    </recommendedName>
</protein>
<organism evidence="10 11">
    <name type="scientific">Gnathostoma spinigerum</name>
    <dbReference type="NCBI Taxonomy" id="75299"/>
    <lineage>
        <taxon>Eukaryota</taxon>
        <taxon>Metazoa</taxon>
        <taxon>Ecdysozoa</taxon>
        <taxon>Nematoda</taxon>
        <taxon>Chromadorea</taxon>
        <taxon>Rhabditida</taxon>
        <taxon>Spirurina</taxon>
        <taxon>Gnathostomatomorpha</taxon>
        <taxon>Gnathostomatoidea</taxon>
        <taxon>Gnathostomatidae</taxon>
        <taxon>Gnathostoma</taxon>
    </lineage>
</organism>
<evidence type="ECO:0000256" key="2">
    <source>
        <dbReference type="ARBA" id="ARBA00022902"/>
    </source>
</evidence>
<dbReference type="SMART" id="SM00423">
    <property type="entry name" value="PSI"/>
    <property type="match status" value="1"/>
</dbReference>
<feature type="domain" description="Sema" evidence="9">
    <location>
        <begin position="27"/>
        <end position="502"/>
    </location>
</feature>
<evidence type="ECO:0000256" key="5">
    <source>
        <dbReference type="ARBA" id="ARBA00023180"/>
    </source>
</evidence>
<dbReference type="Proteomes" id="UP001608902">
    <property type="component" value="Unassembled WGS sequence"/>
</dbReference>
<evidence type="ECO:0000256" key="7">
    <source>
        <dbReference type="SAM" id="Phobius"/>
    </source>
</evidence>
<accession>A0ABD6E370</accession>
<sequence>MLSSLIFAIAINIVSSFLLRQNYDSPTTIISLQNDPLVLRFGNTNTSDFFKLLDLSGDHLLIGARDVVYNISISSFTRAHSIKWPSKESVMNECQMKGKPNKMCHNFVRILTRDAGSNVLVCGTNSYQPLCRQYKNDKFGEYHQIMEYSGLGIAPYDPTYNSTFLRDGDLLYAGTVSDFSGVDPLIHRRNVSKSVDLGIRTQRNEITLLNDPQFVGSFKDDQYAYIWFREKAVEAELSNPTVYSRVARLCRSDVGGPRQYSNEWTSFLKARLNCSIPGDYPFYFDQIEAISAPVEGKYGGQNFSTQLVYGVFQSPLAGVVSSAICAFEMNHISNVFAHSTYHIQSNQRWSPPHDDDIPTHRPGSCAKDSRLLSEETVAFARSNPLLHDAVQNFFATPLNIHSGGDLFTQIVLDPQVQALDSRTYDVLFIGTNTGKVFKYVNTIGSGAQSVTPAHLVYAMEISKEPIRNMMLYDGQAVNKVNDIVRNKYLIVVTDRIVYRVPLTQCSRFSTCSECIALRDPQCAWDSVAKRCVALDRFKKGDTLQQQIIPSEDIHGVCMDSVGNANILNDAPLSDQPYSLHKAAAIGVFNSINDNCSCEVLREKGSYIRSDTPYMSRSSSDSNNTSGAFVVVSVGICVLSTLFGFCIGLLYSYCRSRSLEKSSFMDDGLFKGSLQPVCNGTIKKYPITLDVINAYESLPRCNGKPKSGESPLHIKVEGELEPEEKMVCAATTLPKNYRAKQRYL</sequence>
<dbReference type="SUPFAM" id="SSF103575">
    <property type="entry name" value="Plexin repeat"/>
    <property type="match status" value="1"/>
</dbReference>
<dbReference type="SUPFAM" id="SSF101912">
    <property type="entry name" value="Sema domain"/>
    <property type="match status" value="1"/>
</dbReference>
<dbReference type="InterPro" id="IPR016201">
    <property type="entry name" value="PSI"/>
</dbReference>
<dbReference type="InterPro" id="IPR027231">
    <property type="entry name" value="Semaphorin"/>
</dbReference>
<dbReference type="InterPro" id="IPR036352">
    <property type="entry name" value="Semap_dom_sf"/>
</dbReference>
<comment type="caution">
    <text evidence="10">The sequence shown here is derived from an EMBL/GenBank/DDBJ whole genome shotgun (WGS) entry which is preliminary data.</text>
</comment>
<gene>
    <name evidence="10" type="ORF">AB6A40_000997</name>
</gene>
<keyword evidence="11" id="KW-1185">Reference proteome</keyword>
<dbReference type="InterPro" id="IPR001627">
    <property type="entry name" value="Semap_dom"/>
</dbReference>
<reference evidence="10 11" key="1">
    <citation type="submission" date="2024-08" db="EMBL/GenBank/DDBJ databases">
        <title>Gnathostoma spinigerum genome.</title>
        <authorList>
            <person name="Gonzalez-Bertolin B."/>
            <person name="Monzon S."/>
            <person name="Zaballos A."/>
            <person name="Jimenez P."/>
            <person name="Dekumyoy P."/>
            <person name="Varona S."/>
            <person name="Cuesta I."/>
            <person name="Sumanam S."/>
            <person name="Adisakwattana P."/>
            <person name="Gasser R.B."/>
            <person name="Hernandez-Gonzalez A."/>
            <person name="Young N.D."/>
            <person name="Perteguer M.J."/>
        </authorList>
    </citation>
    <scope>NUCLEOTIDE SEQUENCE [LARGE SCALE GENOMIC DNA]</scope>
    <source>
        <strain evidence="10">AL3</strain>
        <tissue evidence="10">Liver</tissue>
    </source>
</reference>
<proteinExistence type="predicted"/>
<dbReference type="Pfam" id="PF01437">
    <property type="entry name" value="PSI"/>
    <property type="match status" value="1"/>
</dbReference>
<name>A0ABD6E370_9BILA</name>
<dbReference type="PANTHER" id="PTHR11036:SF127">
    <property type="entry name" value="SEMAPHORIN-1A"/>
    <property type="match status" value="1"/>
</dbReference>
<keyword evidence="7" id="KW-0812">Transmembrane</keyword>
<dbReference type="InterPro" id="IPR002165">
    <property type="entry name" value="Plexin_repeat"/>
</dbReference>
<dbReference type="GO" id="GO:0007399">
    <property type="term" value="P:nervous system development"/>
    <property type="evidence" value="ECO:0007669"/>
    <property type="project" value="UniProtKB-KW"/>
</dbReference>
<dbReference type="SMART" id="SM00630">
    <property type="entry name" value="Sema"/>
    <property type="match status" value="1"/>
</dbReference>
<dbReference type="Gene3D" id="2.130.10.10">
    <property type="entry name" value="YVTN repeat-like/Quinoprotein amine dehydrogenase"/>
    <property type="match status" value="1"/>
</dbReference>
<dbReference type="PANTHER" id="PTHR11036">
    <property type="entry name" value="SEMAPHORIN"/>
    <property type="match status" value="1"/>
</dbReference>
<feature type="chain" id="PRO_5044812138" description="Sema domain-containing protein" evidence="8">
    <location>
        <begin position="17"/>
        <end position="743"/>
    </location>
</feature>
<dbReference type="PROSITE" id="PS51004">
    <property type="entry name" value="SEMA"/>
    <property type="match status" value="1"/>
</dbReference>
<evidence type="ECO:0000256" key="4">
    <source>
        <dbReference type="ARBA" id="ARBA00023157"/>
    </source>
</evidence>
<feature type="transmembrane region" description="Helical" evidence="7">
    <location>
        <begin position="626"/>
        <end position="650"/>
    </location>
</feature>
<keyword evidence="2" id="KW-0524">Neurogenesis</keyword>
<dbReference type="InterPro" id="IPR015943">
    <property type="entry name" value="WD40/YVTN_repeat-like_dom_sf"/>
</dbReference>
<feature type="signal peptide" evidence="8">
    <location>
        <begin position="1"/>
        <end position="16"/>
    </location>
</feature>
<keyword evidence="3 7" id="KW-0472">Membrane</keyword>
<comment type="caution">
    <text evidence="6">Lacks conserved residue(s) required for the propagation of feature annotation.</text>
</comment>
<evidence type="ECO:0000256" key="3">
    <source>
        <dbReference type="ARBA" id="ARBA00023136"/>
    </source>
</evidence>
<evidence type="ECO:0000313" key="11">
    <source>
        <dbReference type="Proteomes" id="UP001608902"/>
    </source>
</evidence>
<dbReference type="Gene3D" id="3.30.1680.10">
    <property type="entry name" value="ligand-binding face of the semaphorins, domain 2"/>
    <property type="match status" value="1"/>
</dbReference>
<evidence type="ECO:0000256" key="1">
    <source>
        <dbReference type="ARBA" id="ARBA00004370"/>
    </source>
</evidence>
<keyword evidence="8" id="KW-0732">Signal</keyword>
<dbReference type="Pfam" id="PF01403">
    <property type="entry name" value="Sema"/>
    <property type="match status" value="1"/>
</dbReference>
<dbReference type="AlphaFoldDB" id="A0ABD6E370"/>
<evidence type="ECO:0000256" key="6">
    <source>
        <dbReference type="PROSITE-ProRule" id="PRU00352"/>
    </source>
</evidence>
<dbReference type="GO" id="GO:0016020">
    <property type="term" value="C:membrane"/>
    <property type="evidence" value="ECO:0007669"/>
    <property type="project" value="UniProtKB-SubCell"/>
</dbReference>
<evidence type="ECO:0000259" key="9">
    <source>
        <dbReference type="PROSITE" id="PS51004"/>
    </source>
</evidence>
<keyword evidence="5" id="KW-0325">Glycoprotein</keyword>
<keyword evidence="4" id="KW-1015">Disulfide bond</keyword>
<dbReference type="EMBL" id="JBGFUD010000329">
    <property type="protein sequence ID" value="MFH4974288.1"/>
    <property type="molecule type" value="Genomic_DNA"/>
</dbReference>
<evidence type="ECO:0000256" key="8">
    <source>
        <dbReference type="SAM" id="SignalP"/>
    </source>
</evidence>